<reference evidence="2 3" key="1">
    <citation type="submission" date="2018-06" db="EMBL/GenBank/DDBJ databases">
        <title>Whole genome sequencing of Candida tropicalis (genome annotated by CSBL at Korea University).</title>
        <authorList>
            <person name="Ahn J."/>
        </authorList>
    </citation>
    <scope>NUCLEOTIDE SEQUENCE [LARGE SCALE GENOMIC DNA]</scope>
    <source>
        <strain evidence="2 3">ATCC 20962</strain>
    </source>
</reference>
<evidence type="ECO:0000313" key="2">
    <source>
        <dbReference type="EMBL" id="RCK56530.1"/>
    </source>
</evidence>
<dbReference type="InterPro" id="IPR022234">
    <property type="entry name" value="DUF3759"/>
</dbReference>
<evidence type="ECO:0000313" key="3">
    <source>
        <dbReference type="Proteomes" id="UP000253472"/>
    </source>
</evidence>
<evidence type="ECO:0008006" key="4">
    <source>
        <dbReference type="Google" id="ProtNLM"/>
    </source>
</evidence>
<proteinExistence type="predicted"/>
<dbReference type="EMBL" id="QLNQ01000029">
    <property type="protein sequence ID" value="RCK56530.1"/>
    <property type="molecule type" value="Genomic_DNA"/>
</dbReference>
<protein>
    <recommendedName>
        <fullName evidence="4">CipC-like antibiotic response protein</fullName>
    </recommendedName>
</protein>
<comment type="caution">
    <text evidence="2">The sequence shown here is derived from an EMBL/GenBank/DDBJ whole genome shotgun (WGS) entry which is preliminary data.</text>
</comment>
<sequence length="122" mass="13405">MNSMFELLKNNHDLVYGSGGSSSQGSSNLSHEVVAGAASFAATKLFEDRQRKKGLPVSHSFAKKALSALAGSEIDKIFETKGLSHLDKDQTKNEAIEKVKEGYDQSYGQQDQWSPEQQSPIW</sequence>
<accession>A0A367XTG0</accession>
<dbReference type="Proteomes" id="UP000253472">
    <property type="component" value="Unassembled WGS sequence"/>
</dbReference>
<gene>
    <name evidence="2" type="ORF">Cantr_06003</name>
</gene>
<dbReference type="PANTHER" id="PTHR37450:SF1">
    <property type="entry name" value="CIPC PROTEIN"/>
    <property type="match status" value="1"/>
</dbReference>
<evidence type="ECO:0000256" key="1">
    <source>
        <dbReference type="SAM" id="MobiDB-lite"/>
    </source>
</evidence>
<dbReference type="PANTHER" id="PTHR37450">
    <property type="entry name" value="CIPC PROTEIN"/>
    <property type="match status" value="1"/>
</dbReference>
<dbReference type="OrthoDB" id="9895617at2759"/>
<dbReference type="Pfam" id="PF12585">
    <property type="entry name" value="DUF3759"/>
    <property type="match status" value="1"/>
</dbReference>
<feature type="region of interest" description="Disordered" evidence="1">
    <location>
        <begin position="88"/>
        <end position="122"/>
    </location>
</feature>
<feature type="compositionally biased region" description="Basic and acidic residues" evidence="1">
    <location>
        <begin position="88"/>
        <end position="103"/>
    </location>
</feature>
<feature type="compositionally biased region" description="Polar residues" evidence="1">
    <location>
        <begin position="106"/>
        <end position="122"/>
    </location>
</feature>
<dbReference type="STRING" id="5486.A0A367XTG0"/>
<organism evidence="2 3">
    <name type="scientific">Candida viswanathii</name>
    <dbReference type="NCBI Taxonomy" id="5486"/>
    <lineage>
        <taxon>Eukaryota</taxon>
        <taxon>Fungi</taxon>
        <taxon>Dikarya</taxon>
        <taxon>Ascomycota</taxon>
        <taxon>Saccharomycotina</taxon>
        <taxon>Pichiomycetes</taxon>
        <taxon>Debaryomycetaceae</taxon>
        <taxon>Candida/Lodderomyces clade</taxon>
        <taxon>Candida</taxon>
    </lineage>
</organism>
<dbReference type="AlphaFoldDB" id="A0A367XTG0"/>
<name>A0A367XTG0_9ASCO</name>
<keyword evidence="3" id="KW-1185">Reference proteome</keyword>